<comment type="caution">
    <text evidence="9">The sequence shown here is derived from an EMBL/GenBank/DDBJ whole genome shotgun (WGS) entry which is preliminary data.</text>
</comment>
<dbReference type="PANTHER" id="PTHR32063:SF17">
    <property type="entry name" value="CATION EFFLUX SYSTEM PROTEIN"/>
    <property type="match status" value="1"/>
</dbReference>
<dbReference type="InterPro" id="IPR027463">
    <property type="entry name" value="AcrB_DN_DC_subdom"/>
</dbReference>
<keyword evidence="6 8" id="KW-1133">Transmembrane helix</keyword>
<dbReference type="SUPFAM" id="SSF82693">
    <property type="entry name" value="Multidrug efflux transporter AcrB pore domain, PN1, PN2, PC1 and PC2 subdomains"/>
    <property type="match status" value="2"/>
</dbReference>
<dbReference type="PANTHER" id="PTHR32063">
    <property type="match status" value="1"/>
</dbReference>
<sequence>MIRNLLIFSLKNRWTVVAIGIILMAVGYYCFTQLKIEAYPDIADTNVIVVAPFPGRAAEEVEQQVTVPIERALQNTPNVLDRRSRTIFGLSVVQLTFKDGTDDYFARQQVMERLGSIELPDGVTPELAPLSTAVGEIMRYVVEAPPSFTPTQLRDLQDWVIKPALLQTPGIADVTTFGGPMKQFHIFASPEKLRKYDLSIADIETAVDNNNQNTGGNIINRGGQGFAVRGLGAIKSENDILNIVLKSVNGMPIFVRDVANVEVGPPPPNGVLGYTVTTDSLDVSNGVEGVVLLRRYENPSDALALLKQKMAEVQAHDLPEGVRIRPLYDRSFLINHSLETVAHTLFEGISIVIILLIFFLGSVRSALVVALTIPFSLLFAFILMRLTGIPANLLSLGAIDFGIIVDGACVMVEHLIRKYRTATAEEKKEGIIKITLSSAQEVGREIFFSVTIIILAYMPILLMTRVEGKLFSPMALTLAFAVIGSMLAALTIIPVLISFVYHKALNNEEKPLKEHRNKLLEFLEKLYGKTLQKFISQYKRTVIVGFFLVAICILAGAKLGSEFLPSLDEGSIFLRGNFPSGINIQENAKYAPLIRKVISRYPQVAFVITQTGRNDDGTDPFPANRNEILVGLKDYKLWSDTIAKSTLVNNIKADLSKALPSVSFSSGQPIIDQVMEIVTGSAADLAVSIVGNDLHLMRQKADSIANIARNMQGSESVNIEQEGPQEQIAVNINRENAARFGINISDIQNMIEAAIGGKTISEIYDGTKRYDIVVRYLPQYRDNIDALKNLLVTSATGNLVPMSQLAEIGFIEGQTNIYHYGSKRMITVRTNIEGRDQVSFVKELQKKIGAQVHIPKGYDLIYGGQYENLERAGKQLLFTIPLTIGLVFAFLYLLYRNFKDTLLTMSCILFALGGGIVALLLRGYYFNVSAGVGFVSIFGISVMAGVLIVSALNRNFSNLSTYALPIEEQKAVILTTSKGQLRAVLTILVVAIIGLFPAATSSGIGSDVQRPLATVIIGGLTSTLVFAPLLIPPLFWWTSRRKFGSKHKLENS</sequence>
<dbReference type="SUPFAM" id="SSF82866">
    <property type="entry name" value="Multidrug efflux transporter AcrB transmembrane domain"/>
    <property type="match status" value="2"/>
</dbReference>
<keyword evidence="5 8" id="KW-0812">Transmembrane</keyword>
<dbReference type="Proteomes" id="UP001589774">
    <property type="component" value="Unassembled WGS sequence"/>
</dbReference>
<evidence type="ECO:0000256" key="3">
    <source>
        <dbReference type="ARBA" id="ARBA00022448"/>
    </source>
</evidence>
<feature type="transmembrane region" description="Helical" evidence="8">
    <location>
        <begin position="876"/>
        <end position="895"/>
    </location>
</feature>
<feature type="transmembrane region" description="Helical" evidence="8">
    <location>
        <begin position="931"/>
        <end position="952"/>
    </location>
</feature>
<evidence type="ECO:0000313" key="10">
    <source>
        <dbReference type="Proteomes" id="UP001589774"/>
    </source>
</evidence>
<evidence type="ECO:0000256" key="5">
    <source>
        <dbReference type="ARBA" id="ARBA00022692"/>
    </source>
</evidence>
<reference evidence="9 10" key="1">
    <citation type="submission" date="2024-09" db="EMBL/GenBank/DDBJ databases">
        <authorList>
            <person name="Sun Q."/>
            <person name="Mori K."/>
        </authorList>
    </citation>
    <scope>NUCLEOTIDE SEQUENCE [LARGE SCALE GENOMIC DNA]</scope>
    <source>
        <strain evidence="9 10">CCM 7765</strain>
    </source>
</reference>
<accession>A0ABV6HJY2</accession>
<feature type="transmembrane region" description="Helical" evidence="8">
    <location>
        <begin position="341"/>
        <end position="360"/>
    </location>
</feature>
<evidence type="ECO:0000313" key="9">
    <source>
        <dbReference type="EMBL" id="MFC0319170.1"/>
    </source>
</evidence>
<feature type="transmembrane region" description="Helical" evidence="8">
    <location>
        <begin position="393"/>
        <end position="412"/>
    </location>
</feature>
<feature type="transmembrane region" description="Helical" evidence="8">
    <location>
        <begin position="12"/>
        <end position="29"/>
    </location>
</feature>
<evidence type="ECO:0000256" key="1">
    <source>
        <dbReference type="ARBA" id="ARBA00004651"/>
    </source>
</evidence>
<dbReference type="InterPro" id="IPR001036">
    <property type="entry name" value="Acrflvin-R"/>
</dbReference>
<feature type="transmembrane region" description="Helical" evidence="8">
    <location>
        <begin position="983"/>
        <end position="1000"/>
    </location>
</feature>
<keyword evidence="10" id="KW-1185">Reference proteome</keyword>
<dbReference type="Pfam" id="PF00873">
    <property type="entry name" value="ACR_tran"/>
    <property type="match status" value="1"/>
</dbReference>
<dbReference type="NCBIfam" id="TIGR00914">
    <property type="entry name" value="2A0601"/>
    <property type="match status" value="1"/>
</dbReference>
<feature type="transmembrane region" description="Helical" evidence="8">
    <location>
        <begin position="902"/>
        <end position="925"/>
    </location>
</feature>
<organism evidence="9 10">
    <name type="scientific">Olivibacter oleidegradans</name>
    <dbReference type="NCBI Taxonomy" id="760123"/>
    <lineage>
        <taxon>Bacteria</taxon>
        <taxon>Pseudomonadati</taxon>
        <taxon>Bacteroidota</taxon>
        <taxon>Sphingobacteriia</taxon>
        <taxon>Sphingobacteriales</taxon>
        <taxon>Sphingobacteriaceae</taxon>
        <taxon>Olivibacter</taxon>
    </lineage>
</organism>
<name>A0ABV6HJY2_9SPHI</name>
<keyword evidence="7 8" id="KW-0472">Membrane</keyword>
<keyword evidence="4" id="KW-1003">Cell membrane</keyword>
<evidence type="ECO:0000256" key="8">
    <source>
        <dbReference type="SAM" id="Phobius"/>
    </source>
</evidence>
<dbReference type="EMBL" id="JBHLWO010000002">
    <property type="protein sequence ID" value="MFC0319170.1"/>
    <property type="molecule type" value="Genomic_DNA"/>
</dbReference>
<keyword evidence="3" id="KW-0813">Transport</keyword>
<feature type="transmembrane region" description="Helical" evidence="8">
    <location>
        <begin position="446"/>
        <end position="466"/>
    </location>
</feature>
<dbReference type="Gene3D" id="1.20.1640.10">
    <property type="entry name" value="Multidrug efflux transporter AcrB transmembrane domain"/>
    <property type="match status" value="2"/>
</dbReference>
<comment type="similarity">
    <text evidence="2">Belongs to the resistance-nodulation-cell division (RND) (TC 2.A.6) family.</text>
</comment>
<evidence type="ECO:0000256" key="7">
    <source>
        <dbReference type="ARBA" id="ARBA00023136"/>
    </source>
</evidence>
<feature type="transmembrane region" description="Helical" evidence="8">
    <location>
        <begin position="541"/>
        <end position="559"/>
    </location>
</feature>
<dbReference type="PRINTS" id="PR00702">
    <property type="entry name" value="ACRIFLAVINRP"/>
</dbReference>
<dbReference type="RefSeq" id="WP_149105694.1">
    <property type="nucleotide sequence ID" value="NZ_JBHLWO010000002.1"/>
</dbReference>
<dbReference type="InterPro" id="IPR004763">
    <property type="entry name" value="CusA-like"/>
</dbReference>
<proteinExistence type="inferred from homology"/>
<evidence type="ECO:0000256" key="6">
    <source>
        <dbReference type="ARBA" id="ARBA00022989"/>
    </source>
</evidence>
<evidence type="ECO:0000256" key="4">
    <source>
        <dbReference type="ARBA" id="ARBA00022475"/>
    </source>
</evidence>
<dbReference type="Gene3D" id="3.30.2090.10">
    <property type="entry name" value="Multidrug efflux transporter AcrB TolC docking domain, DN and DC subdomains"/>
    <property type="match status" value="2"/>
</dbReference>
<dbReference type="SUPFAM" id="SSF82714">
    <property type="entry name" value="Multidrug efflux transporter AcrB TolC docking domain, DN and DC subdomains"/>
    <property type="match status" value="2"/>
</dbReference>
<gene>
    <name evidence="9" type="ORF">ACFFI0_12675</name>
</gene>
<protein>
    <submittedName>
        <fullName evidence="9">Efflux RND transporter permease subunit</fullName>
    </submittedName>
</protein>
<comment type="subcellular location">
    <subcellularLocation>
        <location evidence="1">Cell membrane</location>
        <topology evidence="1">Multi-pass membrane protein</topology>
    </subcellularLocation>
</comment>
<dbReference type="Gene3D" id="3.30.70.1320">
    <property type="entry name" value="Multidrug efflux transporter AcrB pore domain like"/>
    <property type="match status" value="1"/>
</dbReference>
<dbReference type="Gene3D" id="3.30.70.1440">
    <property type="entry name" value="Multidrug efflux transporter AcrB pore domain"/>
    <property type="match status" value="1"/>
</dbReference>
<feature type="transmembrane region" description="Helical" evidence="8">
    <location>
        <begin position="367"/>
        <end position="387"/>
    </location>
</feature>
<evidence type="ECO:0000256" key="2">
    <source>
        <dbReference type="ARBA" id="ARBA00010942"/>
    </source>
</evidence>
<feature type="transmembrane region" description="Helical" evidence="8">
    <location>
        <begin position="1012"/>
        <end position="1037"/>
    </location>
</feature>
<feature type="transmembrane region" description="Helical" evidence="8">
    <location>
        <begin position="478"/>
        <end position="501"/>
    </location>
</feature>
<dbReference type="Gene3D" id="3.30.70.1430">
    <property type="entry name" value="Multidrug efflux transporter AcrB pore domain"/>
    <property type="match status" value="2"/>
</dbReference>